<name>K1LI68_9LACT</name>
<accession>K1LI68</accession>
<dbReference type="AlphaFoldDB" id="K1LI68"/>
<keyword evidence="3" id="KW-1185">Reference proteome</keyword>
<proteinExistence type="predicted"/>
<dbReference type="Proteomes" id="UP000005147">
    <property type="component" value="Unassembled WGS sequence"/>
</dbReference>
<keyword evidence="1" id="KW-0732">Signal</keyword>
<dbReference type="STRING" id="883112.HMPREF9707_01234"/>
<feature type="chain" id="PRO_5003850811" evidence="1">
    <location>
        <begin position="27"/>
        <end position="258"/>
    </location>
</feature>
<dbReference type="EMBL" id="AGZE01000033">
    <property type="protein sequence ID" value="EKB54306.1"/>
    <property type="molecule type" value="Genomic_DNA"/>
</dbReference>
<gene>
    <name evidence="2" type="ORF">HMPREF9707_01234</name>
</gene>
<organism evidence="2 3">
    <name type="scientific">Falseniella ignava CCUG 37419</name>
    <dbReference type="NCBI Taxonomy" id="883112"/>
    <lineage>
        <taxon>Bacteria</taxon>
        <taxon>Bacillati</taxon>
        <taxon>Bacillota</taxon>
        <taxon>Bacilli</taxon>
        <taxon>Lactobacillales</taxon>
        <taxon>Aerococcaceae</taxon>
        <taxon>Falseniella</taxon>
    </lineage>
</organism>
<protein>
    <submittedName>
        <fullName evidence="2">Uncharacterized protein</fullName>
    </submittedName>
</protein>
<feature type="signal peptide" evidence="1">
    <location>
        <begin position="1"/>
        <end position="26"/>
    </location>
</feature>
<dbReference type="HOGENOM" id="CLU_1076659_0_0_9"/>
<evidence type="ECO:0000256" key="1">
    <source>
        <dbReference type="SAM" id="SignalP"/>
    </source>
</evidence>
<comment type="caution">
    <text evidence="2">The sequence shown here is derived from an EMBL/GenBank/DDBJ whole genome shotgun (WGS) entry which is preliminary data.</text>
</comment>
<dbReference type="PATRIC" id="fig|883112.3.peg.1227"/>
<reference evidence="2 3" key="1">
    <citation type="submission" date="2012-07" db="EMBL/GenBank/DDBJ databases">
        <title>The Genome Sequence of Facklamia ignava CCUG 37419.</title>
        <authorList>
            <consortium name="The Broad Institute Genome Sequencing Platform"/>
            <person name="Earl A."/>
            <person name="Ward D."/>
            <person name="Feldgarden M."/>
            <person name="Gevers D."/>
            <person name="Huys G."/>
            <person name="Walker B."/>
            <person name="Young S.K."/>
            <person name="Zeng Q."/>
            <person name="Gargeya S."/>
            <person name="Fitzgerald M."/>
            <person name="Haas B."/>
            <person name="Abouelleil A."/>
            <person name="Alvarado L."/>
            <person name="Arachchi H.M."/>
            <person name="Berlin A.M."/>
            <person name="Chapman S.B."/>
            <person name="Goldberg J."/>
            <person name="Griggs A."/>
            <person name="Gujja S."/>
            <person name="Hansen M."/>
            <person name="Howarth C."/>
            <person name="Imamovic A."/>
            <person name="Larimer J."/>
            <person name="McCowen C."/>
            <person name="Montmayeur A."/>
            <person name="Murphy C."/>
            <person name="Neiman D."/>
            <person name="Pearson M."/>
            <person name="Priest M."/>
            <person name="Roberts A."/>
            <person name="Saif S."/>
            <person name="Shea T."/>
            <person name="Sisk P."/>
            <person name="Sykes S."/>
            <person name="Wortman J."/>
            <person name="Nusbaum C."/>
            <person name="Birren B."/>
        </authorList>
    </citation>
    <scope>NUCLEOTIDE SEQUENCE [LARGE SCALE GENOMIC DNA]</scope>
    <source>
        <strain evidence="2 3">CCUG 37419</strain>
    </source>
</reference>
<evidence type="ECO:0000313" key="3">
    <source>
        <dbReference type="Proteomes" id="UP000005147"/>
    </source>
</evidence>
<evidence type="ECO:0000313" key="2">
    <source>
        <dbReference type="EMBL" id="EKB54306.1"/>
    </source>
</evidence>
<sequence length="258" mass="29400">MHLKRLWRFVVTLSLTFFVVFQSVSAQSLTDLAGEYQIDNNEFAYQLEKFIGEEMNFLKSGGESRLILSDQGEIELDMSTEDVSDDFPIEKITFKTGLAETEIPDQYKLNLDQYELNLAANAEKLYQVVNAELGDSSIEVSSLEDLVDLMKLTAKLDKEEFSPEEKALITLVMDQLEEKDGMIYLSCNREMVQEIFEIFKTDNLTDPDLTFIEHLLEYIPFKLTRAEDQLQVQISLEPFTGAEGSGEAVLNLTFNAVQ</sequence>
<dbReference type="RefSeq" id="WP_006701877.1">
    <property type="nucleotide sequence ID" value="NZ_JH932301.1"/>
</dbReference>